<dbReference type="EC" id="6.1.1.3" evidence="2"/>
<accession>A0A9D2S6C6</accession>
<dbReference type="GO" id="GO:0046872">
    <property type="term" value="F:metal ion binding"/>
    <property type="evidence" value="ECO:0007669"/>
    <property type="project" value="UniProtKB-KW"/>
</dbReference>
<evidence type="ECO:0000256" key="6">
    <source>
        <dbReference type="ARBA" id="ARBA00022833"/>
    </source>
</evidence>
<evidence type="ECO:0000256" key="10">
    <source>
        <dbReference type="ARBA" id="ARBA00031900"/>
    </source>
</evidence>
<dbReference type="FunFam" id="3.30.980.10:FF:000005">
    <property type="entry name" value="Threonyl-tRNA synthetase, mitochondrial"/>
    <property type="match status" value="1"/>
</dbReference>
<dbReference type="GO" id="GO:0005524">
    <property type="term" value="F:ATP binding"/>
    <property type="evidence" value="ECO:0007669"/>
    <property type="project" value="UniProtKB-KW"/>
</dbReference>
<keyword evidence="6" id="KW-0862">Zinc</keyword>
<dbReference type="InterPro" id="IPR012947">
    <property type="entry name" value="tRNA_SAD"/>
</dbReference>
<keyword evidence="3 13" id="KW-0436">Ligase</keyword>
<evidence type="ECO:0000259" key="12">
    <source>
        <dbReference type="SMART" id="SM00863"/>
    </source>
</evidence>
<keyword evidence="4" id="KW-0479">Metal-binding</keyword>
<evidence type="ECO:0000256" key="2">
    <source>
        <dbReference type="ARBA" id="ARBA00013163"/>
    </source>
</evidence>
<evidence type="ECO:0000256" key="11">
    <source>
        <dbReference type="ARBA" id="ARBA00049515"/>
    </source>
</evidence>
<reference evidence="13" key="1">
    <citation type="journal article" date="2021" name="PeerJ">
        <title>Extensive microbial diversity within the chicken gut microbiome revealed by metagenomics and culture.</title>
        <authorList>
            <person name="Gilroy R."/>
            <person name="Ravi A."/>
            <person name="Getino M."/>
            <person name="Pursley I."/>
            <person name="Horton D.L."/>
            <person name="Alikhan N.F."/>
            <person name="Baker D."/>
            <person name="Gharbi K."/>
            <person name="Hall N."/>
            <person name="Watson M."/>
            <person name="Adriaenssens E.M."/>
            <person name="Foster-Nyarko E."/>
            <person name="Jarju S."/>
            <person name="Secka A."/>
            <person name="Antonio M."/>
            <person name="Oren A."/>
            <person name="Chaudhuri R.R."/>
            <person name="La Ragione R."/>
            <person name="Hildebrand F."/>
            <person name="Pallen M.J."/>
        </authorList>
    </citation>
    <scope>NUCLEOTIDE SEQUENCE</scope>
    <source>
        <strain evidence="13">CHK189-11263</strain>
    </source>
</reference>
<evidence type="ECO:0000313" key="13">
    <source>
        <dbReference type="EMBL" id="HJB57719.1"/>
    </source>
</evidence>
<evidence type="ECO:0000256" key="5">
    <source>
        <dbReference type="ARBA" id="ARBA00022741"/>
    </source>
</evidence>
<dbReference type="Proteomes" id="UP000824208">
    <property type="component" value="Unassembled WGS sequence"/>
</dbReference>
<dbReference type="PANTHER" id="PTHR11451:SF44">
    <property type="entry name" value="THREONINE--TRNA LIGASE, CHLOROPLASTIC_MITOCHONDRIAL 2"/>
    <property type="match status" value="1"/>
</dbReference>
<reference evidence="13" key="2">
    <citation type="submission" date="2021-04" db="EMBL/GenBank/DDBJ databases">
        <authorList>
            <person name="Gilroy R."/>
        </authorList>
    </citation>
    <scope>NUCLEOTIDE SEQUENCE</scope>
    <source>
        <strain evidence="13">CHK189-11263</strain>
    </source>
</reference>
<dbReference type="Gene3D" id="3.30.54.20">
    <property type="match status" value="1"/>
</dbReference>
<dbReference type="GO" id="GO:0004829">
    <property type="term" value="F:threonine-tRNA ligase activity"/>
    <property type="evidence" value="ECO:0007669"/>
    <property type="project" value="UniProtKB-EC"/>
</dbReference>
<dbReference type="InterPro" id="IPR018163">
    <property type="entry name" value="Thr/Ala-tRNA-synth_IIc_edit"/>
</dbReference>
<feature type="domain" description="Threonyl/alanyl tRNA synthetase SAD" evidence="12">
    <location>
        <begin position="117"/>
        <end position="160"/>
    </location>
</feature>
<dbReference type="SMART" id="SM00863">
    <property type="entry name" value="tRNA_SAD"/>
    <property type="match status" value="1"/>
</dbReference>
<evidence type="ECO:0000256" key="4">
    <source>
        <dbReference type="ARBA" id="ARBA00022723"/>
    </source>
</evidence>
<evidence type="ECO:0000256" key="8">
    <source>
        <dbReference type="ARBA" id="ARBA00022917"/>
    </source>
</evidence>
<comment type="caution">
    <text evidence="13">The sequence shown here is derived from an EMBL/GenBank/DDBJ whole genome shotgun (WGS) entry which is preliminary data.</text>
</comment>
<comment type="similarity">
    <text evidence="1">Belongs to the class-II aminoacyl-tRNA synthetase family.</text>
</comment>
<comment type="catalytic activity">
    <reaction evidence="11">
        <text>tRNA(Thr) + L-threonine + ATP = L-threonyl-tRNA(Thr) + AMP + diphosphate + H(+)</text>
        <dbReference type="Rhea" id="RHEA:24624"/>
        <dbReference type="Rhea" id="RHEA-COMP:9670"/>
        <dbReference type="Rhea" id="RHEA-COMP:9704"/>
        <dbReference type="ChEBI" id="CHEBI:15378"/>
        <dbReference type="ChEBI" id="CHEBI:30616"/>
        <dbReference type="ChEBI" id="CHEBI:33019"/>
        <dbReference type="ChEBI" id="CHEBI:57926"/>
        <dbReference type="ChEBI" id="CHEBI:78442"/>
        <dbReference type="ChEBI" id="CHEBI:78534"/>
        <dbReference type="ChEBI" id="CHEBI:456215"/>
        <dbReference type="EC" id="6.1.1.3"/>
    </reaction>
</comment>
<dbReference type="AlphaFoldDB" id="A0A9D2S6C6"/>
<evidence type="ECO:0000256" key="1">
    <source>
        <dbReference type="ARBA" id="ARBA00008226"/>
    </source>
</evidence>
<dbReference type="PANTHER" id="PTHR11451">
    <property type="entry name" value="THREONINE-TRNA LIGASE"/>
    <property type="match status" value="1"/>
</dbReference>
<dbReference type="FunFam" id="3.30.54.20:FF:000002">
    <property type="entry name" value="Threonine--tRNA ligase"/>
    <property type="match status" value="1"/>
</dbReference>
<keyword evidence="8" id="KW-0648">Protein biosynthesis</keyword>
<evidence type="ECO:0000256" key="9">
    <source>
        <dbReference type="ARBA" id="ARBA00023146"/>
    </source>
</evidence>
<dbReference type="EMBL" id="DWYC01000085">
    <property type="protein sequence ID" value="HJB57719.1"/>
    <property type="molecule type" value="Genomic_DNA"/>
</dbReference>
<dbReference type="SUPFAM" id="SSF55186">
    <property type="entry name" value="ThrRS/AlaRS common domain"/>
    <property type="match status" value="1"/>
</dbReference>
<name>A0A9D2S6C6_9FIRM</name>
<proteinExistence type="inferred from homology"/>
<dbReference type="GO" id="GO:0006435">
    <property type="term" value="P:threonyl-tRNA aminoacylation"/>
    <property type="evidence" value="ECO:0007669"/>
    <property type="project" value="TreeGrafter"/>
</dbReference>
<sequence>MSGDKNEFSFENPEYRKTYWHTCSHVMAQAVKRLWPEVKLAIGPSIEEGWYYDMDAPFAFTPEHLEKIEEEMRKICKEKLKLERFELPRDEALKFMEEKGEPFKVELIHDLPEDAHISFYKQGEFVDLCAGPHLDSTGRIKGNALKLTACNAAYWRGDSN</sequence>
<evidence type="ECO:0000256" key="3">
    <source>
        <dbReference type="ARBA" id="ARBA00022598"/>
    </source>
</evidence>
<keyword evidence="9" id="KW-0030">Aminoacyl-tRNA synthetase</keyword>
<protein>
    <recommendedName>
        <fullName evidence="2">threonine--tRNA ligase</fullName>
        <ecNumber evidence="2">6.1.1.3</ecNumber>
    </recommendedName>
    <alternativeName>
        <fullName evidence="10">Threonyl-tRNA synthetase</fullName>
    </alternativeName>
</protein>
<feature type="non-terminal residue" evidence="13">
    <location>
        <position position="160"/>
    </location>
</feature>
<gene>
    <name evidence="13" type="ORF">H9714_09230</name>
</gene>
<evidence type="ECO:0000256" key="7">
    <source>
        <dbReference type="ARBA" id="ARBA00022840"/>
    </source>
</evidence>
<evidence type="ECO:0000313" key="14">
    <source>
        <dbReference type="Proteomes" id="UP000824208"/>
    </source>
</evidence>
<organism evidence="13 14">
    <name type="scientific">Candidatus Flavonifractor intestinipullorum</name>
    <dbReference type="NCBI Taxonomy" id="2838587"/>
    <lineage>
        <taxon>Bacteria</taxon>
        <taxon>Bacillati</taxon>
        <taxon>Bacillota</taxon>
        <taxon>Clostridia</taxon>
        <taxon>Eubacteriales</taxon>
        <taxon>Oscillospiraceae</taxon>
        <taxon>Flavonifractor</taxon>
    </lineage>
</organism>
<dbReference type="Pfam" id="PF07973">
    <property type="entry name" value="tRNA_SAD"/>
    <property type="match status" value="1"/>
</dbReference>
<keyword evidence="7" id="KW-0067">ATP-binding</keyword>
<dbReference type="Gene3D" id="3.30.980.10">
    <property type="entry name" value="Threonyl-trna Synthetase, Chain A, domain 2"/>
    <property type="match status" value="1"/>
</dbReference>
<keyword evidence="5" id="KW-0547">Nucleotide-binding</keyword>